<dbReference type="SUPFAM" id="SSF49344">
    <property type="entry name" value="CBD9-like"/>
    <property type="match status" value="1"/>
</dbReference>
<proteinExistence type="predicted"/>
<keyword evidence="4" id="KW-1185">Reference proteome</keyword>
<evidence type="ECO:0000259" key="2">
    <source>
        <dbReference type="Pfam" id="PF19313"/>
    </source>
</evidence>
<gene>
    <name evidence="3" type="ORF">FNT36_16110</name>
</gene>
<keyword evidence="1" id="KW-0732">Signal</keyword>
<dbReference type="Gene3D" id="2.60.40.1190">
    <property type="match status" value="1"/>
</dbReference>
<dbReference type="CDD" id="cd09618">
    <property type="entry name" value="CBM9_like_2"/>
    <property type="match status" value="1"/>
</dbReference>
<evidence type="ECO:0000313" key="4">
    <source>
        <dbReference type="Proteomes" id="UP000317624"/>
    </source>
</evidence>
<feature type="chain" id="PRO_5035315396" evidence="1">
    <location>
        <begin position="41"/>
        <end position="878"/>
    </location>
</feature>
<accession>A0A558BRR3</accession>
<protein>
    <submittedName>
        <fullName evidence="3">Carbohydrate binding family 9 domain-containing protein</fullName>
    </submittedName>
</protein>
<reference evidence="3 4" key="1">
    <citation type="submission" date="2019-07" db="EMBL/GenBank/DDBJ databases">
        <title>Hymenobacter sp. straun FUR1 Genome sequencing and assembly.</title>
        <authorList>
            <person name="Chhetri G."/>
        </authorList>
    </citation>
    <scope>NUCLEOTIDE SEQUENCE [LARGE SCALE GENOMIC DNA]</scope>
    <source>
        <strain evidence="3 4">Fur1</strain>
    </source>
</reference>
<evidence type="ECO:0000256" key="1">
    <source>
        <dbReference type="SAM" id="SignalP"/>
    </source>
</evidence>
<sequence length="878" mass="99276">MALLHPLLHPPIMFLLPTQRALSRWLLSLLCLAFAGQVAAQSAPGPKAATAVARRQLAAQRTATPIKLDGVLDEAVWATAPTTSQFTQFRPHPGPRERLPTEVRVLYDDVALYVGAKMLETSSDSIRRELTQRDNIGNTDFFAFYVDPYRDHLNGYSFFVLSTGVQVDQRISPANGEDDAWNAVWDSRVAPLPDGKGWAVEMRIPYSAIRFAQAPVQTWGVQFFRQRKKDNQQFFWNEVKPEVDGFVNQWGELTGLENLHPPLRLSLTPYVSSYVNHYPYNEQGKRNMSTSFNAGADIKWGINESFTLDAILIPDFGQTISDNQVLNLSPFEVQYQENRPFFTEGTELFNKGGLFYSRRVGAQPLGFNDVEGNLGKGEAVFQNPGITRLLNATKVSGRTRKGLGVGVFNAVSAASYAVVQDSTGEQRRNVLTQPLTNYNIVVLDQSLPHNSYVSLINTNVTRFGSTYDANVTAGLFKFADKRNQYALKGQVNYSRRRGTVLNSDKPIDDQNGYKYYLNYGKISGNWTWNVDHGIESDSYNPNDLGILFGNNNISQSATVNYNKYEQFGKVNNLYTSLGAYQSFLFKPSLYQDAGLYGSVNTTFTKNFLTIGGDFNLDLPKHDYYEPRTFPLGLYYVRVPANFNLGGFVSSDYRKKLAFDVNAGMRYYALDERFDRPRRISYGLSLSPRYRVNDQLNFRYTFDYDFKHNQIGYVNDGLDANNPLDQPLLATFGTDVLLGRRNVSTFTNTLNANYTFTNRLSLTTRVRHYVSAVRYHEFARLRPSGAEEMLPTYARNHDTSFSAFNVDAALVWWFAPGSQVSLVWKDATSSYLLGSEATPLYFDNLANTANTPHNNNVSIKVLYYLDYLNLRRRPLRSKG</sequence>
<feature type="signal peptide" evidence="1">
    <location>
        <begin position="1"/>
        <end position="40"/>
    </location>
</feature>
<feature type="domain" description="DUF5916" evidence="2">
    <location>
        <begin position="261"/>
        <end position="871"/>
    </location>
</feature>
<dbReference type="Proteomes" id="UP000317624">
    <property type="component" value="Unassembled WGS sequence"/>
</dbReference>
<dbReference type="AlphaFoldDB" id="A0A558BRR3"/>
<organism evidence="3 4">
    <name type="scientific">Hymenobacter setariae</name>
    <dbReference type="NCBI Taxonomy" id="2594794"/>
    <lineage>
        <taxon>Bacteria</taxon>
        <taxon>Pseudomonadati</taxon>
        <taxon>Bacteroidota</taxon>
        <taxon>Cytophagia</taxon>
        <taxon>Cytophagales</taxon>
        <taxon>Hymenobacteraceae</taxon>
        <taxon>Hymenobacter</taxon>
    </lineage>
</organism>
<dbReference type="InterPro" id="IPR045670">
    <property type="entry name" value="DUF5916"/>
</dbReference>
<name>A0A558BRR3_9BACT</name>
<evidence type="ECO:0000313" key="3">
    <source>
        <dbReference type="EMBL" id="TVT39183.1"/>
    </source>
</evidence>
<dbReference type="OrthoDB" id="9786766at2"/>
<dbReference type="Pfam" id="PF19313">
    <property type="entry name" value="DUF5916"/>
    <property type="match status" value="1"/>
</dbReference>
<dbReference type="EMBL" id="VMRJ01000004">
    <property type="protein sequence ID" value="TVT39183.1"/>
    <property type="molecule type" value="Genomic_DNA"/>
</dbReference>
<comment type="caution">
    <text evidence="3">The sequence shown here is derived from an EMBL/GenBank/DDBJ whole genome shotgun (WGS) entry which is preliminary data.</text>
</comment>